<dbReference type="SUPFAM" id="SSF82708">
    <property type="entry name" value="R3H domain"/>
    <property type="match status" value="1"/>
</dbReference>
<keyword evidence="3 6" id="KW-0133">Cell shape</keyword>
<feature type="compositionally biased region" description="Basic and acidic residues" evidence="7">
    <location>
        <begin position="60"/>
        <end position="73"/>
    </location>
</feature>
<evidence type="ECO:0000256" key="1">
    <source>
        <dbReference type="ARBA" id="ARBA00022490"/>
    </source>
</evidence>
<dbReference type="GO" id="GO:0005737">
    <property type="term" value="C:cytoplasm"/>
    <property type="evidence" value="ECO:0007669"/>
    <property type="project" value="UniProtKB-SubCell"/>
</dbReference>
<feature type="compositionally biased region" description="Basic and acidic residues" evidence="7">
    <location>
        <begin position="165"/>
        <end position="178"/>
    </location>
</feature>
<dbReference type="RefSeq" id="WP_084067120.1">
    <property type="nucleotide sequence ID" value="NZ_FWXY01000003.1"/>
</dbReference>
<feature type="compositionally biased region" description="Basic and acidic residues" evidence="7">
    <location>
        <begin position="128"/>
        <end position="156"/>
    </location>
</feature>
<dbReference type="Gene3D" id="3.30.30.80">
    <property type="entry name" value="probable RNA-binding protein from clostridium symbiosum atcc 14940"/>
    <property type="match status" value="1"/>
</dbReference>
<feature type="domain" description="R3H" evidence="8">
    <location>
        <begin position="305"/>
        <end position="371"/>
    </location>
</feature>
<evidence type="ECO:0000256" key="7">
    <source>
        <dbReference type="SAM" id="MobiDB-lite"/>
    </source>
</evidence>
<evidence type="ECO:0000256" key="6">
    <source>
        <dbReference type="HAMAP-Rule" id="MF_00867"/>
    </source>
</evidence>
<feature type="compositionally biased region" description="Basic residues" evidence="7">
    <location>
        <begin position="103"/>
        <end position="127"/>
    </location>
</feature>
<reference evidence="9 10" key="1">
    <citation type="submission" date="2017-04" db="EMBL/GenBank/DDBJ databases">
        <authorList>
            <person name="Afonso C.L."/>
            <person name="Miller P.J."/>
            <person name="Scott M.A."/>
            <person name="Spackman E."/>
            <person name="Goraichik I."/>
            <person name="Dimitrov K.M."/>
            <person name="Suarez D.L."/>
            <person name="Swayne D.E."/>
        </authorList>
    </citation>
    <scope>NUCLEOTIDE SEQUENCE [LARGE SCALE GENOMIC DNA]</scope>
    <source>
        <strain evidence="9 10">DSM 3385</strain>
    </source>
</reference>
<comment type="domain">
    <text evidence="6">Has an N-terminal Jag-N domain and 2 RNA-binding domains (KH and R3H).</text>
</comment>
<dbReference type="GO" id="GO:0071555">
    <property type="term" value="P:cell wall organization"/>
    <property type="evidence" value="ECO:0007669"/>
    <property type="project" value="UniProtKB-KW"/>
</dbReference>
<dbReference type="GO" id="GO:0009252">
    <property type="term" value="P:peptidoglycan biosynthetic process"/>
    <property type="evidence" value="ECO:0007669"/>
    <property type="project" value="UniProtKB-UniRule"/>
</dbReference>
<dbReference type="InterPro" id="IPR039247">
    <property type="entry name" value="KhpB"/>
</dbReference>
<dbReference type="InterPro" id="IPR036867">
    <property type="entry name" value="R3H_dom_sf"/>
</dbReference>
<dbReference type="InterPro" id="IPR001374">
    <property type="entry name" value="R3H_dom"/>
</dbReference>
<evidence type="ECO:0000256" key="2">
    <source>
        <dbReference type="ARBA" id="ARBA00022884"/>
    </source>
</evidence>
<evidence type="ECO:0000259" key="8">
    <source>
        <dbReference type="PROSITE" id="PS51061"/>
    </source>
</evidence>
<name>A0A1W1ZSC9_9BACT</name>
<dbReference type="PANTHER" id="PTHR35800">
    <property type="entry name" value="PROTEIN JAG"/>
    <property type="match status" value="1"/>
</dbReference>
<feature type="region of interest" description="Disordered" evidence="7">
    <location>
        <begin position="60"/>
        <end position="210"/>
    </location>
</feature>
<keyword evidence="1 6" id="KW-0963">Cytoplasm</keyword>
<dbReference type="AlphaFoldDB" id="A0A1W1ZSC9"/>
<dbReference type="EMBL" id="FWXY01000003">
    <property type="protein sequence ID" value="SMC51379.1"/>
    <property type="molecule type" value="Genomic_DNA"/>
</dbReference>
<dbReference type="GO" id="GO:0008360">
    <property type="term" value="P:regulation of cell shape"/>
    <property type="evidence" value="ECO:0007669"/>
    <property type="project" value="UniProtKB-KW"/>
</dbReference>
<comment type="similarity">
    <text evidence="6">Belongs to the KhpB RNA-binding protein family.</text>
</comment>
<feature type="compositionally biased region" description="Basic and acidic residues" evidence="7">
    <location>
        <begin position="197"/>
        <end position="210"/>
    </location>
</feature>
<dbReference type="Proteomes" id="UP000192418">
    <property type="component" value="Unassembled WGS sequence"/>
</dbReference>
<dbReference type="InterPro" id="IPR038247">
    <property type="entry name" value="Jag_N_dom_sf"/>
</dbReference>
<comment type="subcellular location">
    <subcellularLocation>
        <location evidence="6">Cytoplasm</location>
    </subcellularLocation>
</comment>
<dbReference type="InterPro" id="IPR034079">
    <property type="entry name" value="R3H_KhpB"/>
</dbReference>
<sequence>MKQTQEFDGKNIDAAVAKACSELNVTKKQLVYDIISSGSSGIFGIVGVKKARIRVTLPEKKNTVDDQVSSHEEDSADPQGVMSIVDEAFGKEIPEPEVPLAGKKFKSVPAAKKKPPRKTAPRQKNKPKATESEKKPEKDLKKESVPQEAPVEKPRETSGVPVPEKTQKSREPSRPPEKSRKKKFKKKEVTTPPRKKEKTEPVDDRDEGFPPKYVDEIAVDVPEEAMELGRQTLQKMVDLITSDATVVAQSDEDRLLLKVEGGNSGVLIGRRGQTLEAMQFLTDKIINRYSESRVRLKVDIEGYMETRKDNLRALAHKMADKAQKTGKPATINQMTAQDRRIVHLALKDDARVRTQSMGDGYYRRLVIFPKKRAYKKRRNTQK</sequence>
<dbReference type="InterPro" id="IPR038008">
    <property type="entry name" value="Jag_KH"/>
</dbReference>
<keyword evidence="10" id="KW-1185">Reference proteome</keyword>
<evidence type="ECO:0000256" key="4">
    <source>
        <dbReference type="ARBA" id="ARBA00023186"/>
    </source>
</evidence>
<organism evidence="9 10">
    <name type="scientific">Desulfocicer vacuolatum DSM 3385</name>
    <dbReference type="NCBI Taxonomy" id="1121400"/>
    <lineage>
        <taxon>Bacteria</taxon>
        <taxon>Pseudomonadati</taxon>
        <taxon>Thermodesulfobacteriota</taxon>
        <taxon>Desulfobacteria</taxon>
        <taxon>Desulfobacterales</taxon>
        <taxon>Desulfobacteraceae</taxon>
        <taxon>Desulfocicer</taxon>
    </lineage>
</organism>
<protein>
    <recommendedName>
        <fullName evidence="6">RNA-binding protein KhpB</fullName>
    </recommendedName>
    <alternativeName>
        <fullName evidence="6">RNA-binding protein EloR</fullName>
    </alternativeName>
</protein>
<dbReference type="Gene3D" id="3.30.300.20">
    <property type="match status" value="1"/>
</dbReference>
<keyword evidence="5 6" id="KW-0961">Cell wall biogenesis/degradation</keyword>
<dbReference type="HAMAP" id="MF_00867">
    <property type="entry name" value="KhpB"/>
    <property type="match status" value="1"/>
</dbReference>
<evidence type="ECO:0000256" key="3">
    <source>
        <dbReference type="ARBA" id="ARBA00022960"/>
    </source>
</evidence>
<dbReference type="Pfam" id="PF13083">
    <property type="entry name" value="KH_KhpA-B"/>
    <property type="match status" value="1"/>
</dbReference>
<dbReference type="InterPro" id="IPR032782">
    <property type="entry name" value="KhpB_N"/>
</dbReference>
<comment type="subunit">
    <text evidence="6">Forms a complex with KhpA.</text>
</comment>
<dbReference type="PROSITE" id="PS51061">
    <property type="entry name" value="R3H"/>
    <property type="match status" value="1"/>
</dbReference>
<dbReference type="Pfam" id="PF01424">
    <property type="entry name" value="R3H"/>
    <property type="match status" value="1"/>
</dbReference>
<dbReference type="CDD" id="cd02414">
    <property type="entry name" value="KH-II_Jag"/>
    <property type="match status" value="1"/>
</dbReference>
<evidence type="ECO:0000313" key="9">
    <source>
        <dbReference type="EMBL" id="SMC51379.1"/>
    </source>
</evidence>
<dbReference type="PANTHER" id="PTHR35800:SF1">
    <property type="entry name" value="RNA-BINDING PROTEIN KHPB"/>
    <property type="match status" value="1"/>
</dbReference>
<accession>A0A1W1ZSC9</accession>
<gene>
    <name evidence="6" type="primary">khpB</name>
    <name evidence="6" type="synonym">eloR</name>
    <name evidence="9" type="ORF">SAMN02746065_103153</name>
</gene>
<dbReference type="Gene3D" id="3.30.1370.50">
    <property type="entry name" value="R3H-like domain"/>
    <property type="match status" value="1"/>
</dbReference>
<evidence type="ECO:0000313" key="10">
    <source>
        <dbReference type="Proteomes" id="UP000192418"/>
    </source>
</evidence>
<comment type="function">
    <text evidence="6">A probable RNA chaperone. Forms a complex with KhpA which binds to cellular RNA and controls its expression. Plays a role in peptidoglycan (PG) homeostasis and cell length regulation.</text>
</comment>
<evidence type="ECO:0000256" key="5">
    <source>
        <dbReference type="ARBA" id="ARBA00023316"/>
    </source>
</evidence>
<keyword evidence="2 6" id="KW-0694">RNA-binding</keyword>
<dbReference type="OrthoDB" id="9794483at2"/>
<dbReference type="SMART" id="SM00393">
    <property type="entry name" value="R3H"/>
    <property type="match status" value="1"/>
</dbReference>
<feature type="region of interest" description="Jag_N domain" evidence="6">
    <location>
        <begin position="6"/>
        <end position="56"/>
    </location>
</feature>
<dbReference type="Pfam" id="PF14804">
    <property type="entry name" value="Jag_N"/>
    <property type="match status" value="1"/>
</dbReference>
<proteinExistence type="inferred from homology"/>
<dbReference type="NCBIfam" id="NF041568">
    <property type="entry name" value="Jag_EloR"/>
    <property type="match status" value="1"/>
</dbReference>
<dbReference type="STRING" id="1121400.SAMN02746065_103153"/>
<dbReference type="SMART" id="SM01245">
    <property type="entry name" value="Jag_N"/>
    <property type="match status" value="1"/>
</dbReference>
<dbReference type="CDD" id="cd02644">
    <property type="entry name" value="R3H_jag"/>
    <property type="match status" value="1"/>
</dbReference>
<keyword evidence="4 6" id="KW-0143">Chaperone</keyword>
<dbReference type="InterPro" id="IPR015946">
    <property type="entry name" value="KH_dom-like_a/b"/>
</dbReference>
<dbReference type="GO" id="GO:0003723">
    <property type="term" value="F:RNA binding"/>
    <property type="evidence" value="ECO:0007669"/>
    <property type="project" value="UniProtKB-UniRule"/>
</dbReference>